<evidence type="ECO:0000256" key="1">
    <source>
        <dbReference type="ARBA" id="ARBA00001311"/>
    </source>
</evidence>
<evidence type="ECO:0000313" key="9">
    <source>
        <dbReference type="Proteomes" id="UP000191522"/>
    </source>
</evidence>
<evidence type="ECO:0000256" key="3">
    <source>
        <dbReference type="ARBA" id="ARBA00012922"/>
    </source>
</evidence>
<dbReference type="InterPro" id="IPR023631">
    <property type="entry name" value="Amidase_dom"/>
</dbReference>
<dbReference type="SUPFAM" id="SSF75304">
    <property type="entry name" value="Amidase signature (AS) enzymes"/>
    <property type="match status" value="1"/>
</dbReference>
<feature type="active site" description="Charge relay system" evidence="5">
    <location>
        <position position="209"/>
    </location>
</feature>
<evidence type="ECO:0000256" key="5">
    <source>
        <dbReference type="PIRSR" id="PIRSR001221-1"/>
    </source>
</evidence>
<feature type="binding site" evidence="6">
    <location>
        <position position="209"/>
    </location>
    <ligand>
        <name>substrate</name>
    </ligand>
</feature>
<dbReference type="InterPro" id="IPR020556">
    <property type="entry name" value="Amidase_CS"/>
</dbReference>
<feature type="binding site" evidence="6">
    <location>
        <position position="183"/>
    </location>
    <ligand>
        <name>substrate</name>
    </ligand>
</feature>
<dbReference type="OrthoDB" id="6428749at2759"/>
<dbReference type="AlphaFoldDB" id="A0A1V6PBE9"/>
<dbReference type="Gene3D" id="3.90.1300.10">
    <property type="entry name" value="Amidase signature (AS) domain"/>
    <property type="match status" value="1"/>
</dbReference>
<gene>
    <name evidence="8" type="ORF">PENDEC_c011G01574</name>
</gene>
<dbReference type="InterPro" id="IPR036928">
    <property type="entry name" value="AS_sf"/>
</dbReference>
<keyword evidence="9" id="KW-1185">Reference proteome</keyword>
<dbReference type="STRING" id="69771.A0A1V6PBE9"/>
<evidence type="ECO:0000313" key="8">
    <source>
        <dbReference type="EMBL" id="OQD74324.1"/>
    </source>
</evidence>
<proteinExistence type="inferred from homology"/>
<evidence type="ECO:0000256" key="6">
    <source>
        <dbReference type="PIRSR" id="PIRSR001221-2"/>
    </source>
</evidence>
<dbReference type="EC" id="3.5.1.4" evidence="3"/>
<evidence type="ECO:0000256" key="4">
    <source>
        <dbReference type="ARBA" id="ARBA00022801"/>
    </source>
</evidence>
<dbReference type="PROSITE" id="PS00571">
    <property type="entry name" value="AMIDASES"/>
    <property type="match status" value="1"/>
</dbReference>
<dbReference type="Pfam" id="PF01425">
    <property type="entry name" value="Amidase"/>
    <property type="match status" value="1"/>
</dbReference>
<feature type="active site" description="Acyl-ester intermediate" evidence="5">
    <location>
        <position position="233"/>
    </location>
</feature>
<feature type="binding site" evidence="6">
    <location>
        <begin position="230"/>
        <end position="233"/>
    </location>
    <ligand>
        <name>substrate</name>
    </ligand>
</feature>
<keyword evidence="4" id="KW-0378">Hydrolase</keyword>
<accession>A0A1V6PBE9</accession>
<dbReference type="PANTHER" id="PTHR46072">
    <property type="entry name" value="AMIDASE-RELATED-RELATED"/>
    <property type="match status" value="1"/>
</dbReference>
<dbReference type="PIRSF" id="PIRSF001221">
    <property type="entry name" value="Amidase_fungi"/>
    <property type="match status" value="1"/>
</dbReference>
<name>A0A1V6PBE9_PENDC</name>
<dbReference type="EMBL" id="MDYL01000011">
    <property type="protein sequence ID" value="OQD74324.1"/>
    <property type="molecule type" value="Genomic_DNA"/>
</dbReference>
<sequence>MAIESWQIEANKCKEILANSIPKQYVPKEGVLPGEEAIHVADICQKNGLLSENELAITVSTATDLVAKMGKGVLSAEEVVTAFLKRATIGQQLLNFATEFMADEAIARAKELDTYYKETGKLVGPLHGIPISVKEHIGIKGRICHTGYVSWIQNIAPEDALLVQLLKKAGAIFHVRTNQPQSLMHLDCQNNITGMTVNPYNRKLSPGGSSGGEGASMGFKCAPLGIGTDIGGSIRAPAAFNGAYGFRPTALRNPYDGIILAGEGQESIRCVVGPLASSSVEDMDLFMSAVIDQEPWDLEPSLVAMPWKRVQGTKDFTVAIMWDDGIVHPHPPITRGLQYAKEKMQAAGIKVVDWEPLDHALGWDIVATLYFPDGAACQRKIVADSGEPLLPLTEWAFNYSRPEALTIHENWEYNAKREKYRADYHALMKARGVDFILSPTYVGVAPEPGASHYWNYTAIWNILDQPTAVFPTGLFQDPKIDKVESSYVPRSAEDEREFAKYVPEKFEGAPICLQFTGKHFKDEETLAAAKLVSDIIQA</sequence>
<dbReference type="PANTHER" id="PTHR46072:SF4">
    <property type="entry name" value="AMIDASE C550.07-RELATED"/>
    <property type="match status" value="1"/>
</dbReference>
<organism evidence="8 9">
    <name type="scientific">Penicillium decumbens</name>
    <dbReference type="NCBI Taxonomy" id="69771"/>
    <lineage>
        <taxon>Eukaryota</taxon>
        <taxon>Fungi</taxon>
        <taxon>Dikarya</taxon>
        <taxon>Ascomycota</taxon>
        <taxon>Pezizomycotina</taxon>
        <taxon>Eurotiomycetes</taxon>
        <taxon>Eurotiomycetidae</taxon>
        <taxon>Eurotiales</taxon>
        <taxon>Aspergillaceae</taxon>
        <taxon>Penicillium</taxon>
    </lineage>
</organism>
<evidence type="ECO:0000259" key="7">
    <source>
        <dbReference type="Pfam" id="PF01425"/>
    </source>
</evidence>
<evidence type="ECO:0000256" key="2">
    <source>
        <dbReference type="ARBA" id="ARBA00009199"/>
    </source>
</evidence>
<reference evidence="9" key="1">
    <citation type="journal article" date="2017" name="Nat. Microbiol.">
        <title>Global analysis of biosynthetic gene clusters reveals vast potential of secondary metabolite production in Penicillium species.</title>
        <authorList>
            <person name="Nielsen J.C."/>
            <person name="Grijseels S."/>
            <person name="Prigent S."/>
            <person name="Ji B."/>
            <person name="Dainat J."/>
            <person name="Nielsen K.F."/>
            <person name="Frisvad J.C."/>
            <person name="Workman M."/>
            <person name="Nielsen J."/>
        </authorList>
    </citation>
    <scope>NUCLEOTIDE SEQUENCE [LARGE SCALE GENOMIC DNA]</scope>
    <source>
        <strain evidence="9">IBT 11843</strain>
    </source>
</reference>
<dbReference type="Proteomes" id="UP000191522">
    <property type="component" value="Unassembled WGS sequence"/>
</dbReference>
<feature type="domain" description="Amidase" evidence="7">
    <location>
        <begin position="78"/>
        <end position="526"/>
    </location>
</feature>
<dbReference type="GO" id="GO:0004040">
    <property type="term" value="F:amidase activity"/>
    <property type="evidence" value="ECO:0007669"/>
    <property type="project" value="UniProtKB-EC"/>
</dbReference>
<feature type="active site" description="Charge relay system" evidence="5">
    <location>
        <position position="134"/>
    </location>
</feature>
<comment type="similarity">
    <text evidence="2">Belongs to the amidase family.</text>
</comment>
<comment type="catalytic activity">
    <reaction evidence="1">
        <text>a monocarboxylic acid amide + H2O = a monocarboxylate + NH4(+)</text>
        <dbReference type="Rhea" id="RHEA:12020"/>
        <dbReference type="ChEBI" id="CHEBI:15377"/>
        <dbReference type="ChEBI" id="CHEBI:28938"/>
        <dbReference type="ChEBI" id="CHEBI:35757"/>
        <dbReference type="ChEBI" id="CHEBI:83628"/>
        <dbReference type="EC" id="3.5.1.4"/>
    </reaction>
</comment>
<protein>
    <recommendedName>
        <fullName evidence="3">amidase</fullName>
        <ecNumber evidence="3">3.5.1.4</ecNumber>
    </recommendedName>
</protein>
<comment type="caution">
    <text evidence="8">The sequence shown here is derived from an EMBL/GenBank/DDBJ whole genome shotgun (WGS) entry which is preliminary data.</text>
</comment>
<dbReference type="OMA" id="GAKCSVI"/>